<sequence>MYETPEVEKMDSKTGPIPVVVNFAAVVDNVVAAVYDAVVAAYAFWYSADNDGTEASTAQN</sequence>
<accession>A0A6L8RNC9</accession>
<dbReference type="AlphaFoldDB" id="A0A6L8RNC9"/>
<comment type="caution">
    <text evidence="1">The sequence shown here is derived from an EMBL/GenBank/DDBJ whole genome shotgun (WGS) entry which is preliminary data.</text>
</comment>
<name>A0A6L8RNC9_9ACTN</name>
<proteinExistence type="predicted"/>
<evidence type="ECO:0000313" key="2">
    <source>
        <dbReference type="Proteomes" id="UP000481598"/>
    </source>
</evidence>
<reference evidence="1 2" key="1">
    <citation type="journal article" date="2019" name="Nat. Med.">
        <title>A library of human gut bacterial isolates paired with longitudinal multiomics data enables mechanistic microbiome research.</title>
        <authorList>
            <person name="Poyet M."/>
            <person name="Groussin M."/>
            <person name="Gibbons S.M."/>
            <person name="Avila-Pacheco J."/>
            <person name="Jiang X."/>
            <person name="Kearney S.M."/>
            <person name="Perrotta A.R."/>
            <person name="Berdy B."/>
            <person name="Zhao S."/>
            <person name="Lieberman T.D."/>
            <person name="Swanson P.K."/>
            <person name="Smith M."/>
            <person name="Roesemann S."/>
            <person name="Alexander J.E."/>
            <person name="Rich S.A."/>
            <person name="Livny J."/>
            <person name="Vlamakis H."/>
            <person name="Clish C."/>
            <person name="Bullock K."/>
            <person name="Deik A."/>
            <person name="Scott J."/>
            <person name="Pierce K.A."/>
            <person name="Xavier R.J."/>
            <person name="Alm E.J."/>
        </authorList>
    </citation>
    <scope>NUCLEOTIDE SEQUENCE [LARGE SCALE GENOMIC DNA]</scope>
    <source>
        <strain evidence="1 2">BIOML-A10</strain>
    </source>
</reference>
<protein>
    <submittedName>
        <fullName evidence="1">Uncharacterized protein</fullName>
    </submittedName>
</protein>
<evidence type="ECO:0000313" key="1">
    <source>
        <dbReference type="EMBL" id="MZJ86426.1"/>
    </source>
</evidence>
<dbReference type="RefSeq" id="WP_161156627.1">
    <property type="nucleotide sequence ID" value="NZ_WWSY01000018.1"/>
</dbReference>
<organism evidence="1 2">
    <name type="scientific">Collinsella aerofaciens</name>
    <dbReference type="NCBI Taxonomy" id="74426"/>
    <lineage>
        <taxon>Bacteria</taxon>
        <taxon>Bacillati</taxon>
        <taxon>Actinomycetota</taxon>
        <taxon>Coriobacteriia</taxon>
        <taxon>Coriobacteriales</taxon>
        <taxon>Coriobacteriaceae</taxon>
        <taxon>Collinsella</taxon>
    </lineage>
</organism>
<gene>
    <name evidence="1" type="ORF">GT635_08215</name>
</gene>
<dbReference type="EMBL" id="WWTB01000019">
    <property type="protein sequence ID" value="MZJ86426.1"/>
    <property type="molecule type" value="Genomic_DNA"/>
</dbReference>
<dbReference type="Proteomes" id="UP000481598">
    <property type="component" value="Unassembled WGS sequence"/>
</dbReference>